<name>A0A3D9KYK5_MARFU</name>
<gene>
    <name evidence="1" type="ORF">C7460_1491</name>
</gene>
<proteinExistence type="predicted"/>
<feature type="non-terminal residue" evidence="1">
    <location>
        <position position="1"/>
    </location>
</feature>
<protein>
    <submittedName>
        <fullName evidence="1">Uncharacterized protein</fullName>
    </submittedName>
</protein>
<evidence type="ECO:0000313" key="1">
    <source>
        <dbReference type="EMBL" id="RED91303.1"/>
    </source>
</evidence>
<reference evidence="1 2" key="1">
    <citation type="submission" date="2018-07" db="EMBL/GenBank/DDBJ databases">
        <title>Genomic Encyclopedia of Type Strains, Phase IV (KMG-IV): sequencing the most valuable type-strain genomes for metagenomic binning, comparative biology and taxonomic classification.</title>
        <authorList>
            <person name="Goeker M."/>
        </authorList>
    </citation>
    <scope>NUCLEOTIDE SEQUENCE [LARGE SCALE GENOMIC DNA]</scope>
    <source>
        <strain evidence="1 2">DSM 4134</strain>
    </source>
</reference>
<dbReference type="EMBL" id="QREG01000049">
    <property type="protein sequence ID" value="RED91303.1"/>
    <property type="molecule type" value="Genomic_DNA"/>
</dbReference>
<organism evidence="1 2">
    <name type="scientific">Marinoscillum furvescens DSM 4134</name>
    <dbReference type="NCBI Taxonomy" id="1122208"/>
    <lineage>
        <taxon>Bacteria</taxon>
        <taxon>Pseudomonadati</taxon>
        <taxon>Bacteroidota</taxon>
        <taxon>Cytophagia</taxon>
        <taxon>Cytophagales</taxon>
        <taxon>Reichenbachiellaceae</taxon>
        <taxon>Marinoscillum</taxon>
    </lineage>
</organism>
<dbReference type="AlphaFoldDB" id="A0A3D9KYK5"/>
<comment type="caution">
    <text evidence="1">The sequence shown here is derived from an EMBL/GenBank/DDBJ whole genome shotgun (WGS) entry which is preliminary data.</text>
</comment>
<evidence type="ECO:0000313" key="2">
    <source>
        <dbReference type="Proteomes" id="UP000256779"/>
    </source>
</evidence>
<dbReference type="Proteomes" id="UP000256779">
    <property type="component" value="Unassembled WGS sequence"/>
</dbReference>
<sequence>CLKLPLDSQLLRTPLPSANDSTPSGLVRDLVKKKLNLTLEVEESVHGTPKKAS</sequence>
<keyword evidence="2" id="KW-1185">Reference proteome</keyword>
<accession>A0A3D9KYK5</accession>